<feature type="transmembrane region" description="Helical" evidence="5">
    <location>
        <begin position="257"/>
        <end position="277"/>
    </location>
</feature>
<evidence type="ECO:0000256" key="1">
    <source>
        <dbReference type="ARBA" id="ARBA00004141"/>
    </source>
</evidence>
<proteinExistence type="predicted"/>
<feature type="transmembrane region" description="Helical" evidence="5">
    <location>
        <begin position="62"/>
        <end position="81"/>
    </location>
</feature>
<dbReference type="PANTHER" id="PTHR32322">
    <property type="entry name" value="INNER MEMBRANE TRANSPORTER"/>
    <property type="match status" value="1"/>
</dbReference>
<protein>
    <submittedName>
        <fullName evidence="7">DMT family transporter</fullName>
    </submittedName>
</protein>
<feature type="transmembrane region" description="Helical" evidence="5">
    <location>
        <begin position="87"/>
        <end position="107"/>
    </location>
</feature>
<name>A0A7L4P661_9CREN</name>
<dbReference type="GeneID" id="5055838"/>
<gene>
    <name evidence="7" type="ORF">HC235_01035</name>
</gene>
<dbReference type="PANTHER" id="PTHR32322:SF2">
    <property type="entry name" value="EAMA DOMAIN-CONTAINING PROTEIN"/>
    <property type="match status" value="1"/>
</dbReference>
<feature type="domain" description="EamA" evidence="6">
    <location>
        <begin position="142"/>
        <end position="274"/>
    </location>
</feature>
<feature type="transmembrane region" description="Helical" evidence="5">
    <location>
        <begin position="31"/>
        <end position="50"/>
    </location>
</feature>
<feature type="transmembrane region" description="Helical" evidence="5">
    <location>
        <begin position="199"/>
        <end position="220"/>
    </location>
</feature>
<evidence type="ECO:0000313" key="8">
    <source>
        <dbReference type="Proteomes" id="UP000554766"/>
    </source>
</evidence>
<evidence type="ECO:0000256" key="5">
    <source>
        <dbReference type="SAM" id="Phobius"/>
    </source>
</evidence>
<dbReference type="InterPro" id="IPR037185">
    <property type="entry name" value="EmrE-like"/>
</dbReference>
<evidence type="ECO:0000256" key="2">
    <source>
        <dbReference type="ARBA" id="ARBA00022692"/>
    </source>
</evidence>
<evidence type="ECO:0000256" key="4">
    <source>
        <dbReference type="ARBA" id="ARBA00023136"/>
    </source>
</evidence>
<keyword evidence="3 5" id="KW-1133">Transmembrane helix</keyword>
<dbReference type="RefSeq" id="WP_011900388.1">
    <property type="nucleotide sequence ID" value="NZ_JAAVJF010000001.1"/>
</dbReference>
<evidence type="ECO:0000256" key="3">
    <source>
        <dbReference type="ARBA" id="ARBA00022989"/>
    </source>
</evidence>
<feature type="domain" description="EamA" evidence="6">
    <location>
        <begin position="2"/>
        <end position="131"/>
    </location>
</feature>
<feature type="transmembrane region" description="Helical" evidence="5">
    <location>
        <begin position="114"/>
        <end position="135"/>
    </location>
</feature>
<evidence type="ECO:0000313" key="7">
    <source>
        <dbReference type="EMBL" id="NYR14578.1"/>
    </source>
</evidence>
<dbReference type="Pfam" id="PF00892">
    <property type="entry name" value="EamA"/>
    <property type="match status" value="2"/>
</dbReference>
<evidence type="ECO:0000259" key="6">
    <source>
        <dbReference type="Pfam" id="PF00892"/>
    </source>
</evidence>
<feature type="transmembrane region" description="Helical" evidence="5">
    <location>
        <begin position="172"/>
        <end position="193"/>
    </location>
</feature>
<dbReference type="InterPro" id="IPR000620">
    <property type="entry name" value="EamA_dom"/>
</dbReference>
<dbReference type="AlphaFoldDB" id="A0A7L4P661"/>
<dbReference type="SUPFAM" id="SSF103481">
    <property type="entry name" value="Multidrug resistance efflux transporter EmrE"/>
    <property type="match status" value="2"/>
</dbReference>
<comment type="caution">
    <text evidence="7">The sequence shown here is derived from an EMBL/GenBank/DDBJ whole genome shotgun (WGS) entry which is preliminary data.</text>
</comment>
<keyword evidence="8" id="KW-1185">Reference proteome</keyword>
<keyword evidence="2 5" id="KW-0812">Transmembrane</keyword>
<feature type="transmembrane region" description="Helical" evidence="5">
    <location>
        <begin position="232"/>
        <end position="251"/>
    </location>
</feature>
<accession>A0A7L4P661</accession>
<dbReference type="InterPro" id="IPR050638">
    <property type="entry name" value="AA-Vitamin_Transporters"/>
</dbReference>
<dbReference type="GO" id="GO:0016020">
    <property type="term" value="C:membrane"/>
    <property type="evidence" value="ECO:0007669"/>
    <property type="project" value="UniProtKB-SubCell"/>
</dbReference>
<dbReference type="EMBL" id="JAAVJF010000001">
    <property type="protein sequence ID" value="NYR14578.1"/>
    <property type="molecule type" value="Genomic_DNA"/>
</dbReference>
<dbReference type="OMA" id="WSINAVV"/>
<organism evidence="7 8">
    <name type="scientific">Pyrobaculum arsenaticum</name>
    <dbReference type="NCBI Taxonomy" id="121277"/>
    <lineage>
        <taxon>Archaea</taxon>
        <taxon>Thermoproteota</taxon>
        <taxon>Thermoprotei</taxon>
        <taxon>Thermoproteales</taxon>
        <taxon>Thermoproteaceae</taxon>
        <taxon>Pyrobaculum</taxon>
    </lineage>
</organism>
<keyword evidence="4 5" id="KW-0472">Membrane</keyword>
<comment type="subcellular location">
    <subcellularLocation>
        <location evidence="1">Membrane</location>
        <topology evidence="1">Multi-pass membrane protein</topology>
    </subcellularLocation>
</comment>
<sequence>MLGLLLALFSVTAWSTNYVAGRYLALHGVDPIALSLARFAVATPVIFAMTRFPRYAGGMRELALSSALGVSVFNIALYAALGYMSASAASLFVVMASPLTVVISYAARRETPPPTAVVGSLLALAGAYLVLAPYISVKSALGPALASVATLSWTAYTLYVRRLYKIYPPGPASAWISLMGLAFLAPTAVVAHFNTLAGWEVATALLYVAVVPGALAYTAWNVAISRAGPAKTAATLPLLPVITLAISAIILGEVPTIMQTIGIATAALGVFLTVRYAH</sequence>
<feature type="transmembrane region" description="Helical" evidence="5">
    <location>
        <begin position="141"/>
        <end position="160"/>
    </location>
</feature>
<dbReference type="Proteomes" id="UP000554766">
    <property type="component" value="Unassembled WGS sequence"/>
</dbReference>
<reference evidence="7 8" key="1">
    <citation type="journal article" date="2020" name="Nat. Commun.">
        <title>The structures of two archaeal type IV pili illuminate evolutionary relationships.</title>
        <authorList>
            <person name="Wang F."/>
            <person name="Baquero D.P."/>
            <person name="Su Z."/>
            <person name="Beltran L.C."/>
            <person name="Prangishvili D."/>
            <person name="Krupovic M."/>
            <person name="Egelman E.H."/>
        </authorList>
    </citation>
    <scope>NUCLEOTIDE SEQUENCE [LARGE SCALE GENOMIC DNA]</scope>
    <source>
        <strain evidence="7 8">2GA</strain>
    </source>
</reference>